<organism evidence="6 7">
    <name type="scientific">Undibacterium cyanobacteriorum</name>
    <dbReference type="NCBI Taxonomy" id="3073561"/>
    <lineage>
        <taxon>Bacteria</taxon>
        <taxon>Pseudomonadati</taxon>
        <taxon>Pseudomonadota</taxon>
        <taxon>Betaproteobacteria</taxon>
        <taxon>Burkholderiales</taxon>
        <taxon>Oxalobacteraceae</taxon>
        <taxon>Undibacterium</taxon>
    </lineage>
</organism>
<sequence length="240" mass="25380">MLKLMGDSPLWLTFFSLSLSFVAYAIALRISTWFRANPLANPVVLAVAMIILVLYGTDVSYQSYFAGAQALHFFLGPATVALAIPLAKQAHRLKRLLLPLFWSLLLGCVSSILCAFILTSWLGGSLALAISMAPKSATTPIAMAITEALHGYPAVSAAVVITTGIIGAIIARLVFTILHISSLEARGFALGVSAHGIGTARAFQLSSELGAYAGLGMGLNGMLTAVLTPVLVPLLMRWCY</sequence>
<accession>A0ABY9RLR6</accession>
<protein>
    <submittedName>
        <fullName evidence="6">LrgB family protein</fullName>
    </submittedName>
</protein>
<evidence type="ECO:0000256" key="5">
    <source>
        <dbReference type="SAM" id="Phobius"/>
    </source>
</evidence>
<dbReference type="EMBL" id="CP133720">
    <property type="protein sequence ID" value="WMW81342.1"/>
    <property type="molecule type" value="Genomic_DNA"/>
</dbReference>
<dbReference type="PANTHER" id="PTHR30249">
    <property type="entry name" value="PUTATIVE SEROTONIN TRANSPORTER"/>
    <property type="match status" value="1"/>
</dbReference>
<evidence type="ECO:0000256" key="2">
    <source>
        <dbReference type="ARBA" id="ARBA00022692"/>
    </source>
</evidence>
<dbReference type="RefSeq" id="WP_309482822.1">
    <property type="nucleotide sequence ID" value="NZ_CP133720.1"/>
</dbReference>
<dbReference type="PANTHER" id="PTHR30249:SF0">
    <property type="entry name" value="PLASTIDAL GLYCOLATE_GLYCERATE TRANSLOCATOR 1, CHLOROPLASTIC"/>
    <property type="match status" value="1"/>
</dbReference>
<name>A0ABY9RLR6_9BURK</name>
<feature type="transmembrane region" description="Helical" evidence="5">
    <location>
        <begin position="63"/>
        <end position="84"/>
    </location>
</feature>
<dbReference type="Proteomes" id="UP001181355">
    <property type="component" value="Chromosome"/>
</dbReference>
<gene>
    <name evidence="6" type="ORF">RF679_03435</name>
</gene>
<evidence type="ECO:0000256" key="1">
    <source>
        <dbReference type="ARBA" id="ARBA00004141"/>
    </source>
</evidence>
<feature type="transmembrane region" description="Helical" evidence="5">
    <location>
        <begin position="96"/>
        <end position="122"/>
    </location>
</feature>
<keyword evidence="7" id="KW-1185">Reference proteome</keyword>
<evidence type="ECO:0000313" key="7">
    <source>
        <dbReference type="Proteomes" id="UP001181355"/>
    </source>
</evidence>
<feature type="transmembrane region" description="Helical" evidence="5">
    <location>
        <begin position="12"/>
        <end position="32"/>
    </location>
</feature>
<reference evidence="6" key="1">
    <citation type="submission" date="2023-09" db="EMBL/GenBank/DDBJ databases">
        <title>Undibacterium sp. 20NA77.5 isolated from freshwater.</title>
        <authorList>
            <person name="Le V."/>
            <person name="Ko S.-R."/>
            <person name="Ahn C.-Y."/>
            <person name="Oh H.-M."/>
        </authorList>
    </citation>
    <scope>NUCLEOTIDE SEQUENCE</scope>
    <source>
        <strain evidence="6">20NA77.5</strain>
    </source>
</reference>
<keyword evidence="4 5" id="KW-0472">Membrane</keyword>
<feature type="transmembrane region" description="Helical" evidence="5">
    <location>
        <begin position="211"/>
        <end position="236"/>
    </location>
</feature>
<keyword evidence="2 5" id="KW-0812">Transmembrane</keyword>
<feature type="transmembrane region" description="Helical" evidence="5">
    <location>
        <begin position="152"/>
        <end position="175"/>
    </location>
</feature>
<feature type="transmembrane region" description="Helical" evidence="5">
    <location>
        <begin position="39"/>
        <end position="57"/>
    </location>
</feature>
<keyword evidence="3 5" id="KW-1133">Transmembrane helix</keyword>
<comment type="subcellular location">
    <subcellularLocation>
        <location evidence="1">Membrane</location>
        <topology evidence="1">Multi-pass membrane protein</topology>
    </subcellularLocation>
</comment>
<evidence type="ECO:0000313" key="6">
    <source>
        <dbReference type="EMBL" id="WMW81342.1"/>
    </source>
</evidence>
<evidence type="ECO:0000256" key="3">
    <source>
        <dbReference type="ARBA" id="ARBA00022989"/>
    </source>
</evidence>
<dbReference type="Pfam" id="PF04172">
    <property type="entry name" value="LrgB"/>
    <property type="match status" value="1"/>
</dbReference>
<proteinExistence type="predicted"/>
<evidence type="ECO:0000256" key="4">
    <source>
        <dbReference type="ARBA" id="ARBA00023136"/>
    </source>
</evidence>
<dbReference type="InterPro" id="IPR007300">
    <property type="entry name" value="CidB/LrgB"/>
</dbReference>